<feature type="compositionally biased region" description="Low complexity" evidence="8">
    <location>
        <begin position="85"/>
        <end position="102"/>
    </location>
</feature>
<dbReference type="CDD" id="cd14672">
    <property type="entry name" value="UBA_ceTYDP2_like"/>
    <property type="match status" value="1"/>
</dbReference>
<proteinExistence type="predicted"/>
<feature type="region of interest" description="Disordered" evidence="8">
    <location>
        <begin position="85"/>
        <end position="147"/>
    </location>
</feature>
<organism evidence="11 12">
    <name type="scientific">Drosophila hydei</name>
    <name type="common">Fruit fly</name>
    <dbReference type="NCBI Taxonomy" id="7224"/>
    <lineage>
        <taxon>Eukaryota</taxon>
        <taxon>Metazoa</taxon>
        <taxon>Ecdysozoa</taxon>
        <taxon>Arthropoda</taxon>
        <taxon>Hexapoda</taxon>
        <taxon>Insecta</taxon>
        <taxon>Pterygota</taxon>
        <taxon>Neoptera</taxon>
        <taxon>Endopterygota</taxon>
        <taxon>Diptera</taxon>
        <taxon>Brachycera</taxon>
        <taxon>Muscomorpha</taxon>
        <taxon>Ephydroidea</taxon>
        <taxon>Drosophilidae</taxon>
        <taxon>Drosophila</taxon>
    </lineage>
</organism>
<evidence type="ECO:0000256" key="3">
    <source>
        <dbReference type="ARBA" id="ARBA00004555"/>
    </source>
</evidence>
<dbReference type="InterPro" id="IPR009060">
    <property type="entry name" value="UBA-like_sf"/>
</dbReference>
<dbReference type="SUPFAM" id="SSF54236">
    <property type="entry name" value="Ubiquitin-like"/>
    <property type="match status" value="1"/>
</dbReference>
<evidence type="ECO:0000256" key="4">
    <source>
        <dbReference type="ARBA" id="ARBA00022490"/>
    </source>
</evidence>
<evidence type="ECO:0000256" key="8">
    <source>
        <dbReference type="SAM" id="MobiDB-lite"/>
    </source>
</evidence>
<dbReference type="PANTHER" id="PTHR23333:SF20">
    <property type="entry name" value="NSFL1 COFACTOR P47"/>
    <property type="match status" value="1"/>
</dbReference>
<dbReference type="InterPro" id="IPR012989">
    <property type="entry name" value="SEP_domain"/>
</dbReference>
<dbReference type="CTD" id="35674"/>
<dbReference type="SMART" id="SM00166">
    <property type="entry name" value="UBX"/>
    <property type="match status" value="1"/>
</dbReference>
<dbReference type="InterPro" id="IPR029071">
    <property type="entry name" value="Ubiquitin-like_domsf"/>
</dbReference>
<name>A0A6J1M463_DROHY</name>
<dbReference type="GO" id="GO:0043130">
    <property type="term" value="F:ubiquitin binding"/>
    <property type="evidence" value="ECO:0007669"/>
    <property type="project" value="TreeGrafter"/>
</dbReference>
<evidence type="ECO:0000256" key="7">
    <source>
        <dbReference type="ARBA" id="ARBA00023242"/>
    </source>
</evidence>
<feature type="domain" description="UBX" evidence="9">
    <location>
        <begin position="336"/>
        <end position="413"/>
    </location>
</feature>
<evidence type="ECO:0000256" key="6">
    <source>
        <dbReference type="ARBA" id="ARBA00023212"/>
    </source>
</evidence>
<dbReference type="GO" id="GO:0061025">
    <property type="term" value="P:membrane fusion"/>
    <property type="evidence" value="ECO:0007669"/>
    <property type="project" value="TreeGrafter"/>
</dbReference>
<keyword evidence="7" id="KW-0539">Nucleus</keyword>
<dbReference type="GO" id="GO:0005829">
    <property type="term" value="C:cytosol"/>
    <property type="evidence" value="ECO:0007669"/>
    <property type="project" value="TreeGrafter"/>
</dbReference>
<keyword evidence="6" id="KW-0206">Cytoskeleton</keyword>
<evidence type="ECO:0000256" key="5">
    <source>
        <dbReference type="ARBA" id="ARBA00023034"/>
    </source>
</evidence>
<dbReference type="GO" id="GO:0005813">
    <property type="term" value="C:centrosome"/>
    <property type="evidence" value="ECO:0007669"/>
    <property type="project" value="UniProtKB-SubCell"/>
</dbReference>
<dbReference type="GO" id="GO:0043161">
    <property type="term" value="P:proteasome-mediated ubiquitin-dependent protein catabolic process"/>
    <property type="evidence" value="ECO:0007669"/>
    <property type="project" value="TreeGrafter"/>
</dbReference>
<dbReference type="SUPFAM" id="SSF102848">
    <property type="entry name" value="NSFL1 (p97 ATPase) cofactor p47, SEP domain"/>
    <property type="match status" value="1"/>
</dbReference>
<dbReference type="FunFam" id="3.30.420.210:FF:000001">
    <property type="entry name" value="NSFL1 (P97) cofactor (P47)"/>
    <property type="match status" value="1"/>
</dbReference>
<feature type="domain" description="SEP" evidence="10">
    <location>
        <begin position="216"/>
        <end position="279"/>
    </location>
</feature>
<dbReference type="OMA" id="NKDHTDK"/>
<protein>
    <submittedName>
        <fullName evidence="12">NSFL1 cofactor p47</fullName>
    </submittedName>
</protein>
<dbReference type="RefSeq" id="XP_023171568.2">
    <property type="nucleotide sequence ID" value="XM_023315800.2"/>
</dbReference>
<comment type="subcellular location">
    <subcellularLocation>
        <location evidence="2">Cytoplasm</location>
        <location evidence="2">Cytoskeleton</location>
        <location evidence="2">Microtubule organizing center</location>
        <location evidence="2">Centrosome</location>
    </subcellularLocation>
    <subcellularLocation>
        <location evidence="3">Golgi apparatus</location>
    </subcellularLocation>
    <subcellularLocation>
        <location evidence="1">Nucleus</location>
    </subcellularLocation>
</comment>
<dbReference type="InterPro" id="IPR001012">
    <property type="entry name" value="UBX_dom"/>
</dbReference>
<dbReference type="CDD" id="cd01770">
    <property type="entry name" value="UBX_UBXN2"/>
    <property type="match status" value="1"/>
</dbReference>
<dbReference type="GO" id="GO:0000045">
    <property type="term" value="P:autophagosome assembly"/>
    <property type="evidence" value="ECO:0007669"/>
    <property type="project" value="TreeGrafter"/>
</dbReference>
<gene>
    <name evidence="12" type="primary">LOC111599948</name>
</gene>
<dbReference type="Gene3D" id="3.30.420.210">
    <property type="entry name" value="SEP domain"/>
    <property type="match status" value="1"/>
</dbReference>
<dbReference type="InterPro" id="IPR036241">
    <property type="entry name" value="NSFL1C_SEP_dom_sf"/>
</dbReference>
<accession>A0A6J1M463</accession>
<dbReference type="GeneID" id="111599948"/>
<keyword evidence="4" id="KW-0963">Cytoplasm</keyword>
<dbReference type="PROSITE" id="PS51399">
    <property type="entry name" value="SEP"/>
    <property type="match status" value="1"/>
</dbReference>
<dbReference type="GO" id="GO:0005634">
    <property type="term" value="C:nucleus"/>
    <property type="evidence" value="ECO:0007669"/>
    <property type="project" value="UniProtKB-SubCell"/>
</dbReference>
<sequence>MAARGDLTAQFIEITGTDENVARFYLSSCDWDIEQALGNYWSTQTDLPATPAVVSQSNNPTTAPVTTTTSASVGASANVTAAAAPAAKSVPAPSVSSATGPPKAATTKPKFATLSDMSKQPSSDDEHQAFYAGGSDRSGQQVLGPAKRKNFREKLTDMMRSAQEQNIAEVGVGPSTSASANVGGGSVWGQGMRLGMTDSDHTAVGTNRAAQSTENKPVVVLKLWSQGFSIDGGELRHYDDPQNKEFLETVMRGEIPQELLEMGRMVNVDVEDHRQEDFKRQAAPQTFKGSGQKLGSPVANIVTNRTPVADTAAAAASPADVANHEATARDAINLNAEAPSTTLQIRLADGSRLAAQFNLTHTVSDIRRFIQNARPQYSNSNFVLVSSFPTRELSDDNSTIEKAGLRNAALMQRLK</sequence>
<evidence type="ECO:0000313" key="11">
    <source>
        <dbReference type="Proteomes" id="UP000504633"/>
    </source>
</evidence>
<dbReference type="Pfam" id="PF08059">
    <property type="entry name" value="SEP"/>
    <property type="match status" value="1"/>
</dbReference>
<evidence type="ECO:0000256" key="2">
    <source>
        <dbReference type="ARBA" id="ARBA00004300"/>
    </source>
</evidence>
<dbReference type="AlphaFoldDB" id="A0A6J1M463"/>
<dbReference type="Gene3D" id="3.10.20.90">
    <property type="entry name" value="Phosphatidylinositol 3-kinase Catalytic Subunit, Chain A, domain 1"/>
    <property type="match status" value="1"/>
</dbReference>
<evidence type="ECO:0000313" key="12">
    <source>
        <dbReference type="RefSeq" id="XP_023171568.2"/>
    </source>
</evidence>
<evidence type="ECO:0000256" key="1">
    <source>
        <dbReference type="ARBA" id="ARBA00004123"/>
    </source>
</evidence>
<reference evidence="12" key="1">
    <citation type="submission" date="2025-08" db="UniProtKB">
        <authorList>
            <consortium name="RefSeq"/>
        </authorList>
    </citation>
    <scope>IDENTIFICATION</scope>
    <source>
        <strain evidence="12">15085-1641.00</strain>
        <tissue evidence="12">Whole body</tissue>
    </source>
</reference>
<dbReference type="GO" id="GO:0005794">
    <property type="term" value="C:Golgi apparatus"/>
    <property type="evidence" value="ECO:0007669"/>
    <property type="project" value="UniProtKB-SubCell"/>
</dbReference>
<evidence type="ECO:0000259" key="10">
    <source>
        <dbReference type="PROSITE" id="PS51399"/>
    </source>
</evidence>
<evidence type="ECO:0000259" key="9">
    <source>
        <dbReference type="PROSITE" id="PS50033"/>
    </source>
</evidence>
<dbReference type="KEGG" id="dhe:111599948"/>
<dbReference type="Gene3D" id="1.10.8.10">
    <property type="entry name" value="DNA helicase RuvA subunit, C-terminal domain"/>
    <property type="match status" value="1"/>
</dbReference>
<dbReference type="SMART" id="SM00553">
    <property type="entry name" value="SEP"/>
    <property type="match status" value="1"/>
</dbReference>
<dbReference type="Pfam" id="PF00789">
    <property type="entry name" value="UBX"/>
    <property type="match status" value="1"/>
</dbReference>
<dbReference type="SUPFAM" id="SSF46934">
    <property type="entry name" value="UBA-like"/>
    <property type="match status" value="1"/>
</dbReference>
<dbReference type="GO" id="GO:0007030">
    <property type="term" value="P:Golgi organization"/>
    <property type="evidence" value="ECO:0007669"/>
    <property type="project" value="TreeGrafter"/>
</dbReference>
<keyword evidence="5" id="KW-0333">Golgi apparatus</keyword>
<dbReference type="PANTHER" id="PTHR23333">
    <property type="entry name" value="UBX DOMAIN CONTAINING PROTEIN"/>
    <property type="match status" value="1"/>
</dbReference>
<keyword evidence="11" id="KW-1185">Reference proteome</keyword>
<dbReference type="Proteomes" id="UP000504633">
    <property type="component" value="Unplaced"/>
</dbReference>
<dbReference type="OrthoDB" id="25887at2759"/>
<dbReference type="PROSITE" id="PS50033">
    <property type="entry name" value="UBX"/>
    <property type="match status" value="1"/>
</dbReference>
<dbReference type="Pfam" id="PF14555">
    <property type="entry name" value="UBA_4"/>
    <property type="match status" value="1"/>
</dbReference>
<dbReference type="GO" id="GO:0031468">
    <property type="term" value="P:nuclear membrane reassembly"/>
    <property type="evidence" value="ECO:0007669"/>
    <property type="project" value="TreeGrafter"/>
</dbReference>